<dbReference type="AlphaFoldDB" id="A0A4Y8V8R0"/>
<reference evidence="1 2" key="1">
    <citation type="submission" date="2019-02" db="EMBL/GenBank/DDBJ databases">
        <title>Draft Genome Sequence of the Prevotella sp. BCRC 81118, Isolated from Human Feces.</title>
        <authorList>
            <person name="Huang C.-H."/>
        </authorList>
    </citation>
    <scope>NUCLEOTIDE SEQUENCE [LARGE SCALE GENOMIC DNA]</scope>
    <source>
        <strain evidence="1 2">BCRC 81118</strain>
    </source>
</reference>
<dbReference type="Proteomes" id="UP000297872">
    <property type="component" value="Unassembled WGS sequence"/>
</dbReference>
<dbReference type="RefSeq" id="WP_134844096.1">
    <property type="nucleotide sequence ID" value="NZ_SGVY01000040.1"/>
</dbReference>
<proteinExistence type="predicted"/>
<dbReference type="GeneID" id="302996137"/>
<keyword evidence="2" id="KW-1185">Reference proteome</keyword>
<dbReference type="EMBL" id="SGVY01000040">
    <property type="protein sequence ID" value="TFH77268.1"/>
    <property type="molecule type" value="Genomic_DNA"/>
</dbReference>
<evidence type="ECO:0000313" key="1">
    <source>
        <dbReference type="EMBL" id="TFH77268.1"/>
    </source>
</evidence>
<evidence type="ECO:0008006" key="3">
    <source>
        <dbReference type="Google" id="ProtNLM"/>
    </source>
</evidence>
<gene>
    <name evidence="1" type="ORF">EXN75_12700</name>
</gene>
<dbReference type="OrthoDB" id="34718at171552"/>
<name>A0A4Y8V8R0_9BACT</name>
<organism evidence="1 2">
    <name type="scientific">Segatella hominis</name>
    <dbReference type="NCBI Taxonomy" id="2518605"/>
    <lineage>
        <taxon>Bacteria</taxon>
        <taxon>Pseudomonadati</taxon>
        <taxon>Bacteroidota</taxon>
        <taxon>Bacteroidia</taxon>
        <taxon>Bacteroidales</taxon>
        <taxon>Prevotellaceae</taxon>
        <taxon>Segatella</taxon>
    </lineage>
</organism>
<protein>
    <recommendedName>
        <fullName evidence="3">Addiction module toxin RelE</fullName>
    </recommendedName>
</protein>
<evidence type="ECO:0000313" key="2">
    <source>
        <dbReference type="Proteomes" id="UP000297872"/>
    </source>
</evidence>
<comment type="caution">
    <text evidence="1">The sequence shown here is derived from an EMBL/GenBank/DDBJ whole genome shotgun (WGS) entry which is preliminary data.</text>
</comment>
<accession>A0A4Y8V8R0</accession>
<sequence>MAEKYETRPFEYVNNKDCRFYEASVNGKYLYQEFLLGLKDKKNDLRKLNSIYAYMDQFGALLLPKTKFRHIGDKQHPDLYEFKKNDIRVYVIMRKPNVFVVLGGYKGEQNSDIKRIKKLFNDF</sequence>